<name>A0AAJ5C3E2_9BASI</name>
<organism evidence="2 3">
    <name type="scientific">Melanopsichium pennsylvanicum</name>
    <dbReference type="NCBI Taxonomy" id="63383"/>
    <lineage>
        <taxon>Eukaryota</taxon>
        <taxon>Fungi</taxon>
        <taxon>Dikarya</taxon>
        <taxon>Basidiomycota</taxon>
        <taxon>Ustilaginomycotina</taxon>
        <taxon>Ustilaginomycetes</taxon>
        <taxon>Ustilaginales</taxon>
        <taxon>Ustilaginaceae</taxon>
        <taxon>Melanopsichium</taxon>
    </lineage>
</organism>
<evidence type="ECO:0000256" key="1">
    <source>
        <dbReference type="SAM" id="MobiDB-lite"/>
    </source>
</evidence>
<evidence type="ECO:0000313" key="3">
    <source>
        <dbReference type="Proteomes" id="UP001294444"/>
    </source>
</evidence>
<reference evidence="2" key="1">
    <citation type="submission" date="2023-10" db="EMBL/GenBank/DDBJ databases">
        <authorList>
            <person name="Guldener U."/>
        </authorList>
    </citation>
    <scope>NUCLEOTIDE SEQUENCE</scope>
    <source>
        <strain evidence="2">Mp4</strain>
    </source>
</reference>
<proteinExistence type="predicted"/>
<feature type="compositionally biased region" description="Basic and acidic residues" evidence="1">
    <location>
        <begin position="225"/>
        <end position="236"/>
    </location>
</feature>
<dbReference type="EMBL" id="OAPG01000002">
    <property type="protein sequence ID" value="SNX82438.1"/>
    <property type="molecule type" value="Genomic_DNA"/>
</dbReference>
<keyword evidence="3" id="KW-1185">Reference proteome</keyword>
<accession>A0AAJ5C3E2</accession>
<evidence type="ECO:0000313" key="2">
    <source>
        <dbReference type="EMBL" id="SNX82438.1"/>
    </source>
</evidence>
<gene>
    <name evidence="2" type="ORF">MEPE_01144</name>
</gene>
<comment type="caution">
    <text evidence="2">The sequence shown here is derived from an EMBL/GenBank/DDBJ whole genome shotgun (WGS) entry which is preliminary data.</text>
</comment>
<dbReference type="AlphaFoldDB" id="A0AAJ5C3E2"/>
<feature type="region of interest" description="Disordered" evidence="1">
    <location>
        <begin position="225"/>
        <end position="253"/>
    </location>
</feature>
<sequence>MLETTMHETTMILQPNEQVRFDVQPKVEPITAHGLEPSDLWDVQVSGSPAEIPSDASDELDVNMVSATAEEDAVDKRIVRLIGQDDVEYRCMASDLAQQSAKLFDMIVLDEAGQARIVLPLTWSDLSLLVNSLQPHRLSSLYWSRICLDQLVRSTEILLSYGIGVWDATTLETAILERLNDRDPQDAASRPDLADILSFSDLRYAAQQAGMLRLVQLIDEHNSPMHTESYDSDERPRKRRKVSRSSAVCTAAS</sequence>
<protein>
    <submittedName>
        <fullName evidence="2">Uncharacterized protein</fullName>
    </submittedName>
</protein>
<dbReference type="Proteomes" id="UP001294444">
    <property type="component" value="Unassembled WGS sequence"/>
</dbReference>